<evidence type="ECO:0000256" key="2">
    <source>
        <dbReference type="ARBA" id="ARBA00023015"/>
    </source>
</evidence>
<dbReference type="SUPFAM" id="SSF158457">
    <property type="entry name" value="Orange domain-like"/>
    <property type="match status" value="1"/>
</dbReference>
<evidence type="ECO:0000256" key="3">
    <source>
        <dbReference type="ARBA" id="ARBA00023125"/>
    </source>
</evidence>
<dbReference type="SUPFAM" id="SSF47459">
    <property type="entry name" value="HLH, helix-loop-helix DNA-binding domain"/>
    <property type="match status" value="1"/>
</dbReference>
<keyword evidence="10" id="KW-1185">Reference proteome</keyword>
<evidence type="ECO:0000313" key="10">
    <source>
        <dbReference type="Proteomes" id="UP000549394"/>
    </source>
</evidence>
<evidence type="ECO:0000256" key="5">
    <source>
        <dbReference type="ARBA" id="ARBA00023242"/>
    </source>
</evidence>
<accession>A0A7I8V3I4</accession>
<dbReference type="InterPro" id="IPR050370">
    <property type="entry name" value="HES_HEY"/>
</dbReference>
<dbReference type="InterPro" id="IPR011598">
    <property type="entry name" value="bHLH_dom"/>
</dbReference>
<dbReference type="SMART" id="SM00511">
    <property type="entry name" value="ORANGE"/>
    <property type="match status" value="1"/>
</dbReference>
<keyword evidence="4" id="KW-0804">Transcription</keyword>
<evidence type="ECO:0000256" key="6">
    <source>
        <dbReference type="SAM" id="MobiDB-lite"/>
    </source>
</evidence>
<dbReference type="CDD" id="cd11410">
    <property type="entry name" value="bHLH_O_HES"/>
    <property type="match status" value="1"/>
</dbReference>
<sequence length="211" mass="23927">MTSAELRKIHKPLIEKKRRERINSSLEQLKMIVLESLQKDPSQYSKLEKADILEMTVKYLRSVHTQRNLTGTPTSATSWRDGDAVSKYRAGFAECLQEVNHCLTSIKGLTSESHAQLMAHLANCLRQTERLTPCYSGVITPPVESPRPAPYFVPIQPANRTSESEVIPKRPTVTKRRRSRPASLPEIPNESSPQALRRQSASVQPSCWRPW</sequence>
<dbReference type="AlphaFoldDB" id="A0A7I8V3I4"/>
<organism evidence="9 10">
    <name type="scientific">Dimorphilus gyrociliatus</name>
    <dbReference type="NCBI Taxonomy" id="2664684"/>
    <lineage>
        <taxon>Eukaryota</taxon>
        <taxon>Metazoa</taxon>
        <taxon>Spiralia</taxon>
        <taxon>Lophotrochozoa</taxon>
        <taxon>Annelida</taxon>
        <taxon>Polychaeta</taxon>
        <taxon>Polychaeta incertae sedis</taxon>
        <taxon>Dinophilidae</taxon>
        <taxon>Dimorphilus</taxon>
    </lineage>
</organism>
<dbReference type="GO" id="GO:0003677">
    <property type="term" value="F:DNA binding"/>
    <property type="evidence" value="ECO:0007669"/>
    <property type="project" value="UniProtKB-KW"/>
</dbReference>
<feature type="compositionally biased region" description="Polar residues" evidence="6">
    <location>
        <begin position="189"/>
        <end position="205"/>
    </location>
</feature>
<dbReference type="PROSITE" id="PS50888">
    <property type="entry name" value="BHLH"/>
    <property type="match status" value="1"/>
</dbReference>
<dbReference type="GO" id="GO:0006355">
    <property type="term" value="P:regulation of DNA-templated transcription"/>
    <property type="evidence" value="ECO:0007669"/>
    <property type="project" value="InterPro"/>
</dbReference>
<comment type="caution">
    <text evidence="9">The sequence shown here is derived from an EMBL/GenBank/DDBJ whole genome shotgun (WGS) entry which is preliminary data.</text>
</comment>
<dbReference type="Proteomes" id="UP000549394">
    <property type="component" value="Unassembled WGS sequence"/>
</dbReference>
<comment type="subcellular location">
    <subcellularLocation>
        <location evidence="1">Nucleus</location>
    </subcellularLocation>
</comment>
<dbReference type="InterPro" id="IPR003650">
    <property type="entry name" value="Orange_dom"/>
</dbReference>
<evidence type="ECO:0000259" key="8">
    <source>
        <dbReference type="PROSITE" id="PS51054"/>
    </source>
</evidence>
<dbReference type="Gene3D" id="6.10.250.980">
    <property type="match status" value="1"/>
</dbReference>
<dbReference type="GO" id="GO:0046983">
    <property type="term" value="F:protein dimerization activity"/>
    <property type="evidence" value="ECO:0007669"/>
    <property type="project" value="InterPro"/>
</dbReference>
<gene>
    <name evidence="9" type="ORF">DGYR_LOCUS61</name>
</gene>
<evidence type="ECO:0000313" key="9">
    <source>
        <dbReference type="EMBL" id="CAD5110689.1"/>
    </source>
</evidence>
<keyword evidence="5" id="KW-0539">Nucleus</keyword>
<protein>
    <submittedName>
        <fullName evidence="9">DgyrCDS64</fullName>
    </submittedName>
</protein>
<keyword evidence="2" id="KW-0805">Transcription regulation</keyword>
<evidence type="ECO:0000259" key="7">
    <source>
        <dbReference type="PROSITE" id="PS50888"/>
    </source>
</evidence>
<dbReference type="SMART" id="SM00353">
    <property type="entry name" value="HLH"/>
    <property type="match status" value="1"/>
</dbReference>
<dbReference type="Gene3D" id="4.10.280.10">
    <property type="entry name" value="Helix-loop-helix DNA-binding domain"/>
    <property type="match status" value="1"/>
</dbReference>
<dbReference type="Pfam" id="PF00010">
    <property type="entry name" value="HLH"/>
    <property type="match status" value="1"/>
</dbReference>
<evidence type="ECO:0000256" key="1">
    <source>
        <dbReference type="ARBA" id="ARBA00004123"/>
    </source>
</evidence>
<dbReference type="InterPro" id="IPR036638">
    <property type="entry name" value="HLH_DNA-bd_sf"/>
</dbReference>
<reference evidence="9 10" key="1">
    <citation type="submission" date="2020-08" db="EMBL/GenBank/DDBJ databases">
        <authorList>
            <person name="Hejnol A."/>
        </authorList>
    </citation>
    <scope>NUCLEOTIDE SEQUENCE [LARGE SCALE GENOMIC DNA]</scope>
</reference>
<dbReference type="OrthoDB" id="6371181at2759"/>
<dbReference type="FunFam" id="4.10.280.10:FF:000009">
    <property type="entry name" value="Transcription factor HES-1"/>
    <property type="match status" value="1"/>
</dbReference>
<evidence type="ECO:0000256" key="4">
    <source>
        <dbReference type="ARBA" id="ARBA00023163"/>
    </source>
</evidence>
<dbReference type="PANTHER" id="PTHR10985">
    <property type="entry name" value="BASIC HELIX-LOOP-HELIX TRANSCRIPTION FACTOR, HES-RELATED"/>
    <property type="match status" value="1"/>
</dbReference>
<proteinExistence type="predicted"/>
<feature type="domain" description="Orange" evidence="8">
    <location>
        <begin position="88"/>
        <end position="121"/>
    </location>
</feature>
<dbReference type="PROSITE" id="PS51054">
    <property type="entry name" value="ORANGE"/>
    <property type="match status" value="1"/>
</dbReference>
<dbReference type="EMBL" id="CAJFCJ010000001">
    <property type="protein sequence ID" value="CAD5110689.1"/>
    <property type="molecule type" value="Genomic_DNA"/>
</dbReference>
<dbReference type="GO" id="GO:0005634">
    <property type="term" value="C:nucleus"/>
    <property type="evidence" value="ECO:0007669"/>
    <property type="project" value="UniProtKB-SubCell"/>
</dbReference>
<feature type="region of interest" description="Disordered" evidence="6">
    <location>
        <begin position="155"/>
        <end position="211"/>
    </location>
</feature>
<dbReference type="Pfam" id="PF07527">
    <property type="entry name" value="Hairy_orange"/>
    <property type="match status" value="1"/>
</dbReference>
<name>A0A7I8V3I4_9ANNE</name>
<feature type="domain" description="BHLH" evidence="7">
    <location>
        <begin position="6"/>
        <end position="63"/>
    </location>
</feature>
<keyword evidence="3" id="KW-0238">DNA-binding</keyword>